<keyword evidence="2" id="KW-1185">Reference proteome</keyword>
<sequence length="61" mass="6886">MVRQMPSSTEITMVDPEFRSPLNTTLFRSMPCRGAVMVHDLLTSFTALGNEIMHTLHPNKP</sequence>
<evidence type="ECO:0000313" key="2">
    <source>
        <dbReference type="Proteomes" id="UP000029052"/>
    </source>
</evidence>
<dbReference type="AlphaFoldDB" id="A0A087B9U7"/>
<evidence type="ECO:0000313" key="1">
    <source>
        <dbReference type="EMBL" id="KFI67797.1"/>
    </source>
</evidence>
<organism evidence="1 2">
    <name type="scientific">Bifidobacterium magnum</name>
    <dbReference type="NCBI Taxonomy" id="1692"/>
    <lineage>
        <taxon>Bacteria</taxon>
        <taxon>Bacillati</taxon>
        <taxon>Actinomycetota</taxon>
        <taxon>Actinomycetes</taxon>
        <taxon>Bifidobacteriales</taxon>
        <taxon>Bifidobacteriaceae</taxon>
        <taxon>Bifidobacterium</taxon>
    </lineage>
</organism>
<reference evidence="1 2" key="1">
    <citation type="submission" date="2014-03" db="EMBL/GenBank/DDBJ databases">
        <title>Genomics of Bifidobacteria.</title>
        <authorList>
            <person name="Ventura M."/>
            <person name="Milani C."/>
            <person name="Lugli G.A."/>
        </authorList>
    </citation>
    <scope>NUCLEOTIDE SEQUENCE [LARGE SCALE GENOMIC DNA]</scope>
    <source>
        <strain evidence="1 2">LMG 11591</strain>
    </source>
</reference>
<dbReference type="Proteomes" id="UP000029052">
    <property type="component" value="Unassembled WGS sequence"/>
</dbReference>
<name>A0A087B9U7_9BIFI</name>
<proteinExistence type="predicted"/>
<protein>
    <submittedName>
        <fullName evidence="1">Uncharacterized protein</fullName>
    </submittedName>
</protein>
<comment type="caution">
    <text evidence="1">The sequence shown here is derived from an EMBL/GenBank/DDBJ whole genome shotgun (WGS) entry which is preliminary data.</text>
</comment>
<gene>
    <name evidence="1" type="ORF">BMAGN_1501</name>
</gene>
<accession>A0A087B9U7</accession>
<dbReference type="EMBL" id="JGZB01000007">
    <property type="protein sequence ID" value="KFI67797.1"/>
    <property type="molecule type" value="Genomic_DNA"/>
</dbReference>